<accession>A0A4S3KP95</accession>
<evidence type="ECO:0000259" key="1">
    <source>
        <dbReference type="Pfam" id="PF01863"/>
    </source>
</evidence>
<dbReference type="Gene3D" id="3.30.2010.10">
    <property type="entry name" value="Metalloproteases ('zincins'), catalytic domain"/>
    <property type="match status" value="1"/>
</dbReference>
<dbReference type="GO" id="GO:0016787">
    <property type="term" value="F:hydrolase activity"/>
    <property type="evidence" value="ECO:0007669"/>
    <property type="project" value="UniProtKB-KW"/>
</dbReference>
<evidence type="ECO:0000313" key="2">
    <source>
        <dbReference type="EMBL" id="THD10258.1"/>
    </source>
</evidence>
<dbReference type="AlphaFoldDB" id="A0A4S3KP95"/>
<dbReference type="EMBL" id="MWQO01000032">
    <property type="protein sequence ID" value="THD10258.1"/>
    <property type="molecule type" value="Genomic_DNA"/>
</dbReference>
<dbReference type="InterPro" id="IPR002725">
    <property type="entry name" value="YgjP-like_metallopeptidase"/>
</dbReference>
<gene>
    <name evidence="2" type="ORF">B1806_09330</name>
</gene>
<dbReference type="PANTHER" id="PTHR30399:SF1">
    <property type="entry name" value="UTP PYROPHOSPHATASE"/>
    <property type="match status" value="1"/>
</dbReference>
<reference evidence="2 3" key="1">
    <citation type="submission" date="2017-02" db="EMBL/GenBank/DDBJ databases">
        <title>Whole genome sequencing of Metallibacterium scheffleri DSM 24874 (T).</title>
        <authorList>
            <person name="Kumar S."/>
            <person name="Patil P."/>
            <person name="Patil P.B."/>
        </authorList>
    </citation>
    <scope>NUCLEOTIDE SEQUENCE [LARGE SCALE GENOMIC DNA]</scope>
    <source>
        <strain evidence="2 3">DSM 24874</strain>
    </source>
</reference>
<proteinExistence type="predicted"/>
<dbReference type="InterPro" id="IPR053136">
    <property type="entry name" value="UTP_pyrophosphatase-like"/>
</dbReference>
<sequence length="254" mass="28628">MPAMQQDWFEVAAPGGMLRLRRAVHPRARRLRLSVDINGARLTWPPGTQPAQAQAFVRQHAAWLRQKLSELHLDEIVPALRVGHPDQLHLRGESLHLRWREGRFPALVHAPGNVQLQLPAHGARPLALAHGLLRGFLESELRRDAARALNTLVPHLGLAPNALQVRPLKSLWGSLDTRDRITLDLALALAPPAVARYVVAHELAHLRVRNHSARFWAQVQALDRDFAQQREWLREHGAQLKLELMRLIGTPARG</sequence>
<name>A0A4S3KP95_9GAMM</name>
<dbReference type="CDD" id="cd07344">
    <property type="entry name" value="M48_yhfN_like"/>
    <property type="match status" value="1"/>
</dbReference>
<keyword evidence="3" id="KW-1185">Reference proteome</keyword>
<evidence type="ECO:0000313" key="3">
    <source>
        <dbReference type="Proteomes" id="UP000307749"/>
    </source>
</evidence>
<dbReference type="Proteomes" id="UP000307749">
    <property type="component" value="Unassembled WGS sequence"/>
</dbReference>
<dbReference type="OrthoDB" id="9811177at2"/>
<dbReference type="PANTHER" id="PTHR30399">
    <property type="entry name" value="UNCHARACTERIZED PROTEIN YGJP"/>
    <property type="match status" value="1"/>
</dbReference>
<organism evidence="2 3">
    <name type="scientific">Metallibacterium scheffleri</name>
    <dbReference type="NCBI Taxonomy" id="993689"/>
    <lineage>
        <taxon>Bacteria</taxon>
        <taxon>Pseudomonadati</taxon>
        <taxon>Pseudomonadota</taxon>
        <taxon>Gammaproteobacteria</taxon>
        <taxon>Lysobacterales</taxon>
        <taxon>Rhodanobacteraceae</taxon>
        <taxon>Metallibacterium</taxon>
    </lineage>
</organism>
<comment type="caution">
    <text evidence="2">The sequence shown here is derived from an EMBL/GenBank/DDBJ whole genome shotgun (WGS) entry which is preliminary data.</text>
</comment>
<protein>
    <submittedName>
        <fullName evidence="2">Metal-dependent hydrolase</fullName>
    </submittedName>
</protein>
<feature type="domain" description="YgjP-like metallopeptidase" evidence="1">
    <location>
        <begin position="29"/>
        <end position="236"/>
    </location>
</feature>
<dbReference type="Pfam" id="PF01863">
    <property type="entry name" value="YgjP-like"/>
    <property type="match status" value="1"/>
</dbReference>
<dbReference type="STRING" id="993689.GCA_002077135_00699"/>
<keyword evidence="2" id="KW-0378">Hydrolase</keyword>
<dbReference type="RefSeq" id="WP_081126096.1">
    <property type="nucleotide sequence ID" value="NZ_DAHXOC010000002.1"/>
</dbReference>